<organism evidence="1 2">
    <name type="scientific">Caerostris extrusa</name>
    <name type="common">Bark spider</name>
    <name type="synonym">Caerostris bankana</name>
    <dbReference type="NCBI Taxonomy" id="172846"/>
    <lineage>
        <taxon>Eukaryota</taxon>
        <taxon>Metazoa</taxon>
        <taxon>Ecdysozoa</taxon>
        <taxon>Arthropoda</taxon>
        <taxon>Chelicerata</taxon>
        <taxon>Arachnida</taxon>
        <taxon>Araneae</taxon>
        <taxon>Araneomorphae</taxon>
        <taxon>Entelegynae</taxon>
        <taxon>Araneoidea</taxon>
        <taxon>Araneidae</taxon>
        <taxon>Caerostris</taxon>
    </lineage>
</organism>
<protein>
    <submittedName>
        <fullName evidence="1">Uncharacterized protein</fullName>
    </submittedName>
</protein>
<dbReference type="EMBL" id="BPLR01017180">
    <property type="protein sequence ID" value="GIY89220.1"/>
    <property type="molecule type" value="Genomic_DNA"/>
</dbReference>
<evidence type="ECO:0000313" key="1">
    <source>
        <dbReference type="EMBL" id="GIY89220.1"/>
    </source>
</evidence>
<reference evidence="1 2" key="1">
    <citation type="submission" date="2021-06" db="EMBL/GenBank/DDBJ databases">
        <title>Caerostris extrusa draft genome.</title>
        <authorList>
            <person name="Kono N."/>
            <person name="Arakawa K."/>
        </authorList>
    </citation>
    <scope>NUCLEOTIDE SEQUENCE [LARGE SCALE GENOMIC DNA]</scope>
</reference>
<comment type="caution">
    <text evidence="1">The sequence shown here is derived from an EMBL/GenBank/DDBJ whole genome shotgun (WGS) entry which is preliminary data.</text>
</comment>
<proteinExistence type="predicted"/>
<sequence length="125" mass="15162">MPCPLQRRVIRLYEMFCETRGEWYDPFTLHFTTHNDYVNPVYWQSAETLQEFILKYPNNVLAQSIERLITQSIDQILRGEFPTCLRNKHSLLFTFLKTLNMYINPFHKSLLLTFHPKQLIRFIDY</sequence>
<dbReference type="AlphaFoldDB" id="A0AAV4X5F5"/>
<accession>A0AAV4X5F5</accession>
<dbReference type="Proteomes" id="UP001054945">
    <property type="component" value="Unassembled WGS sequence"/>
</dbReference>
<name>A0AAV4X5F5_CAEEX</name>
<gene>
    <name evidence="1" type="ORF">CEXT_656611</name>
</gene>
<keyword evidence="2" id="KW-1185">Reference proteome</keyword>
<evidence type="ECO:0000313" key="2">
    <source>
        <dbReference type="Proteomes" id="UP001054945"/>
    </source>
</evidence>